<evidence type="ECO:0000313" key="2">
    <source>
        <dbReference type="Proteomes" id="UP000553888"/>
    </source>
</evidence>
<dbReference type="EMBL" id="JACBZY010000001">
    <property type="protein sequence ID" value="NYG99543.1"/>
    <property type="molecule type" value="Genomic_DNA"/>
</dbReference>
<sequence length="204" mass="22399">MHYKTGDQPAGMVFPLPEDLFDADVTGATVRIAGVAPITQHWDDEERAVVATAPAPFTVPGYVPVDFVAQFDEGNATREVEPIIIEPAVSDGWLTLASARRAWADAPDSDEILHGLLTAAKTGLLAWLEDRAFTTAEDGTKTPIAPGESWRVAHWMQARAMWQAGRVNRDGDAMGFESEAIALFPLNRDIKHLLIPKSRIPRFR</sequence>
<gene>
    <name evidence="1" type="ORF">BJ979_002169</name>
</gene>
<proteinExistence type="predicted"/>
<dbReference type="AlphaFoldDB" id="A0A852YAL0"/>
<comment type="caution">
    <text evidence="1">The sequence shown here is derived from an EMBL/GenBank/DDBJ whole genome shotgun (WGS) entry which is preliminary data.</text>
</comment>
<reference evidence="1 2" key="1">
    <citation type="submission" date="2020-07" db="EMBL/GenBank/DDBJ databases">
        <title>Sequencing the genomes of 1000 actinobacteria strains.</title>
        <authorList>
            <person name="Klenk H.-P."/>
        </authorList>
    </citation>
    <scope>NUCLEOTIDE SEQUENCE [LARGE SCALE GENOMIC DNA]</scope>
    <source>
        <strain evidence="1 2">DSM 23141</strain>
    </source>
</reference>
<accession>A0A852YAL0</accession>
<name>A0A852YAL0_9MICO</name>
<evidence type="ECO:0000313" key="1">
    <source>
        <dbReference type="EMBL" id="NYG99543.1"/>
    </source>
</evidence>
<dbReference type="Proteomes" id="UP000553888">
    <property type="component" value="Unassembled WGS sequence"/>
</dbReference>
<protein>
    <submittedName>
        <fullName evidence="1">Uncharacterized protein</fullName>
    </submittedName>
</protein>
<keyword evidence="2" id="KW-1185">Reference proteome</keyword>
<organism evidence="1 2">
    <name type="scientific">Schumannella luteola</name>
    <dbReference type="NCBI Taxonomy" id="472059"/>
    <lineage>
        <taxon>Bacteria</taxon>
        <taxon>Bacillati</taxon>
        <taxon>Actinomycetota</taxon>
        <taxon>Actinomycetes</taxon>
        <taxon>Micrococcales</taxon>
        <taxon>Microbacteriaceae</taxon>
        <taxon>Schumannella</taxon>
    </lineage>
</organism>
<dbReference type="RefSeq" id="WP_179567789.1">
    <property type="nucleotide sequence ID" value="NZ_JACBZY010000001.1"/>
</dbReference>